<gene>
    <name evidence="2" type="ORF">BGZ97_009729</name>
</gene>
<feature type="chain" id="PRO_5040412867" evidence="1">
    <location>
        <begin position="23"/>
        <end position="177"/>
    </location>
</feature>
<dbReference type="Gene3D" id="2.80.10.50">
    <property type="match status" value="1"/>
</dbReference>
<proteinExistence type="predicted"/>
<evidence type="ECO:0000313" key="3">
    <source>
        <dbReference type="Proteomes" id="UP000823405"/>
    </source>
</evidence>
<protein>
    <submittedName>
        <fullName evidence="2">Uncharacterized protein</fullName>
    </submittedName>
</protein>
<organism evidence="2 3">
    <name type="scientific">Linnemannia gamsii</name>
    <dbReference type="NCBI Taxonomy" id="64522"/>
    <lineage>
        <taxon>Eukaryota</taxon>
        <taxon>Fungi</taxon>
        <taxon>Fungi incertae sedis</taxon>
        <taxon>Mucoromycota</taxon>
        <taxon>Mortierellomycotina</taxon>
        <taxon>Mortierellomycetes</taxon>
        <taxon>Mortierellales</taxon>
        <taxon>Mortierellaceae</taxon>
        <taxon>Linnemannia</taxon>
    </lineage>
</organism>
<name>A0A9P6QQ03_9FUNG</name>
<reference evidence="2" key="1">
    <citation type="journal article" date="2020" name="Fungal Divers.">
        <title>Resolving the Mortierellaceae phylogeny through synthesis of multi-gene phylogenetics and phylogenomics.</title>
        <authorList>
            <person name="Vandepol N."/>
            <person name="Liber J."/>
            <person name="Desiro A."/>
            <person name="Na H."/>
            <person name="Kennedy M."/>
            <person name="Barry K."/>
            <person name="Grigoriev I.V."/>
            <person name="Miller A.N."/>
            <person name="O'Donnell K."/>
            <person name="Stajich J.E."/>
            <person name="Bonito G."/>
        </authorList>
    </citation>
    <scope>NUCLEOTIDE SEQUENCE</scope>
    <source>
        <strain evidence="2">NVP60</strain>
    </source>
</reference>
<dbReference type="Proteomes" id="UP000823405">
    <property type="component" value="Unassembled WGS sequence"/>
</dbReference>
<keyword evidence="1" id="KW-0732">Signal</keyword>
<sequence length="177" mass="19640">MAQLHLSVLLLLLLATIQVALAELQNGRYKIVSAAKSAPPPSPLGINPRGPVSPVITGGIEQVWTVRKLEDGFYVISIEQEGGDYVLKNNDRDIIADIFPPPAKWRVAKHQDGFYTIELPSIIWPSRAIYLPNSAPGARLQLGIYEIVPPPNFLWEFIPADEMRYKGRGCGQDTFAY</sequence>
<comment type="caution">
    <text evidence="2">The sequence shown here is derived from an EMBL/GenBank/DDBJ whole genome shotgun (WGS) entry which is preliminary data.</text>
</comment>
<keyword evidence="3" id="KW-1185">Reference proteome</keyword>
<evidence type="ECO:0000313" key="2">
    <source>
        <dbReference type="EMBL" id="KAG0278419.1"/>
    </source>
</evidence>
<feature type="signal peptide" evidence="1">
    <location>
        <begin position="1"/>
        <end position="22"/>
    </location>
</feature>
<dbReference type="EMBL" id="JAAAIN010004769">
    <property type="protein sequence ID" value="KAG0278419.1"/>
    <property type="molecule type" value="Genomic_DNA"/>
</dbReference>
<dbReference type="OrthoDB" id="2396633at2759"/>
<evidence type="ECO:0000256" key="1">
    <source>
        <dbReference type="SAM" id="SignalP"/>
    </source>
</evidence>
<accession>A0A9P6QQ03</accession>
<dbReference type="AlphaFoldDB" id="A0A9P6QQ03"/>